<feature type="transmembrane region" description="Helical" evidence="2">
    <location>
        <begin position="162"/>
        <end position="186"/>
    </location>
</feature>
<evidence type="ECO:0000313" key="4">
    <source>
        <dbReference type="Proteomes" id="UP000184188"/>
    </source>
</evidence>
<name>A0A1L9SHC1_9EURO</name>
<evidence type="ECO:0000256" key="1">
    <source>
        <dbReference type="SAM" id="MobiDB-lite"/>
    </source>
</evidence>
<organism evidence="3 4">
    <name type="scientific">Penicilliopsis zonata CBS 506.65</name>
    <dbReference type="NCBI Taxonomy" id="1073090"/>
    <lineage>
        <taxon>Eukaryota</taxon>
        <taxon>Fungi</taxon>
        <taxon>Dikarya</taxon>
        <taxon>Ascomycota</taxon>
        <taxon>Pezizomycotina</taxon>
        <taxon>Eurotiomycetes</taxon>
        <taxon>Eurotiomycetidae</taxon>
        <taxon>Eurotiales</taxon>
        <taxon>Aspergillaceae</taxon>
        <taxon>Penicilliopsis</taxon>
    </lineage>
</organism>
<dbReference type="EMBL" id="KV878342">
    <property type="protein sequence ID" value="OJJ46517.1"/>
    <property type="molecule type" value="Genomic_DNA"/>
</dbReference>
<dbReference type="RefSeq" id="XP_022581027.1">
    <property type="nucleotide sequence ID" value="XM_022724842.1"/>
</dbReference>
<reference evidence="4" key="1">
    <citation type="journal article" date="2017" name="Genome Biol.">
        <title>Comparative genomics reveals high biological diversity and specific adaptations in the industrially and medically important fungal genus Aspergillus.</title>
        <authorList>
            <person name="de Vries R.P."/>
            <person name="Riley R."/>
            <person name="Wiebenga A."/>
            <person name="Aguilar-Osorio G."/>
            <person name="Amillis S."/>
            <person name="Uchima C.A."/>
            <person name="Anderluh G."/>
            <person name="Asadollahi M."/>
            <person name="Askin M."/>
            <person name="Barry K."/>
            <person name="Battaglia E."/>
            <person name="Bayram O."/>
            <person name="Benocci T."/>
            <person name="Braus-Stromeyer S.A."/>
            <person name="Caldana C."/>
            <person name="Canovas D."/>
            <person name="Cerqueira G.C."/>
            <person name="Chen F."/>
            <person name="Chen W."/>
            <person name="Choi C."/>
            <person name="Clum A."/>
            <person name="Dos Santos R.A."/>
            <person name="Damasio A.R."/>
            <person name="Diallinas G."/>
            <person name="Emri T."/>
            <person name="Fekete E."/>
            <person name="Flipphi M."/>
            <person name="Freyberg S."/>
            <person name="Gallo A."/>
            <person name="Gournas C."/>
            <person name="Habgood R."/>
            <person name="Hainaut M."/>
            <person name="Harispe M.L."/>
            <person name="Henrissat B."/>
            <person name="Hilden K.S."/>
            <person name="Hope R."/>
            <person name="Hossain A."/>
            <person name="Karabika E."/>
            <person name="Karaffa L."/>
            <person name="Karanyi Z."/>
            <person name="Krasevec N."/>
            <person name="Kuo A."/>
            <person name="Kusch H."/>
            <person name="LaButti K."/>
            <person name="Lagendijk E.L."/>
            <person name="Lapidus A."/>
            <person name="Levasseur A."/>
            <person name="Lindquist E."/>
            <person name="Lipzen A."/>
            <person name="Logrieco A.F."/>
            <person name="MacCabe A."/>
            <person name="Maekelae M.R."/>
            <person name="Malavazi I."/>
            <person name="Melin P."/>
            <person name="Meyer V."/>
            <person name="Mielnichuk N."/>
            <person name="Miskei M."/>
            <person name="Molnar A.P."/>
            <person name="Mule G."/>
            <person name="Ngan C.Y."/>
            <person name="Orejas M."/>
            <person name="Orosz E."/>
            <person name="Ouedraogo J.P."/>
            <person name="Overkamp K.M."/>
            <person name="Park H.-S."/>
            <person name="Perrone G."/>
            <person name="Piumi F."/>
            <person name="Punt P.J."/>
            <person name="Ram A.F."/>
            <person name="Ramon A."/>
            <person name="Rauscher S."/>
            <person name="Record E."/>
            <person name="Riano-Pachon D.M."/>
            <person name="Robert V."/>
            <person name="Roehrig J."/>
            <person name="Ruller R."/>
            <person name="Salamov A."/>
            <person name="Salih N.S."/>
            <person name="Samson R.A."/>
            <person name="Sandor E."/>
            <person name="Sanguinetti M."/>
            <person name="Schuetze T."/>
            <person name="Sepcic K."/>
            <person name="Shelest E."/>
            <person name="Sherlock G."/>
            <person name="Sophianopoulou V."/>
            <person name="Squina F.M."/>
            <person name="Sun H."/>
            <person name="Susca A."/>
            <person name="Todd R.B."/>
            <person name="Tsang A."/>
            <person name="Unkles S.E."/>
            <person name="van de Wiele N."/>
            <person name="van Rossen-Uffink D."/>
            <person name="Oliveira J.V."/>
            <person name="Vesth T.C."/>
            <person name="Visser J."/>
            <person name="Yu J.-H."/>
            <person name="Zhou M."/>
            <person name="Andersen M.R."/>
            <person name="Archer D.B."/>
            <person name="Baker S.E."/>
            <person name="Benoit I."/>
            <person name="Brakhage A.A."/>
            <person name="Braus G.H."/>
            <person name="Fischer R."/>
            <person name="Frisvad J.C."/>
            <person name="Goldman G.H."/>
            <person name="Houbraken J."/>
            <person name="Oakley B."/>
            <person name="Pocsi I."/>
            <person name="Scazzocchio C."/>
            <person name="Seiboth B."/>
            <person name="vanKuyk P.A."/>
            <person name="Wortman J."/>
            <person name="Dyer P.S."/>
            <person name="Grigoriev I.V."/>
        </authorList>
    </citation>
    <scope>NUCLEOTIDE SEQUENCE [LARGE SCALE GENOMIC DNA]</scope>
    <source>
        <strain evidence="4">CBS 506.65</strain>
    </source>
</reference>
<dbReference type="AlphaFoldDB" id="A0A1L9SHC1"/>
<dbReference type="OrthoDB" id="5420724at2759"/>
<evidence type="ECO:0008006" key="5">
    <source>
        <dbReference type="Google" id="ProtNLM"/>
    </source>
</evidence>
<sequence>MSEKRSTNISELGFGYVADNDPLQRTPQSALRVPGTPGWALDLQSPTAREEYLLDKHEKASERQNAKDLRVKTRVRLAKAFLRVVNFSCSLIILSLLSTTLVIFNATKTLPERNNLPPWALGTNPWAQYLLIGLSCVSLLTCLVVFWGYWKGGHKRAKKLAIYYSVFSVCYFVFNLVMWVVAAAIFQNSKNTGNGEDLWGWSCKTNERYDLFEKEINYNLVCRLQNWGLVCAIIEVVIELFVILIYAVVFYRFYSKRRLMKTMDTRDRARSDLYLAQLRLQSAPNTPGFRMATTPKSPFFHQDFYGGAPAGDNAHVQYATPQNPSKSPPAFHLQPPPIRIQGATPVVAQEGFPSQKEPVKEATEPSSGKETYESVAVPGMYTTP</sequence>
<feature type="region of interest" description="Disordered" evidence="1">
    <location>
        <begin position="342"/>
        <end position="384"/>
    </location>
</feature>
<dbReference type="PANTHER" id="PTHR42069:SF1">
    <property type="entry name" value="MARVEL DOMAIN-CONTAINING PROTEIN"/>
    <property type="match status" value="1"/>
</dbReference>
<dbReference type="Proteomes" id="UP000184188">
    <property type="component" value="Unassembled WGS sequence"/>
</dbReference>
<feature type="transmembrane region" description="Helical" evidence="2">
    <location>
        <begin position="80"/>
        <end position="106"/>
    </location>
</feature>
<feature type="transmembrane region" description="Helical" evidence="2">
    <location>
        <begin position="227"/>
        <end position="254"/>
    </location>
</feature>
<dbReference type="VEuPathDB" id="FungiDB:ASPZODRAFT_142331"/>
<dbReference type="STRING" id="1073090.A0A1L9SHC1"/>
<proteinExistence type="predicted"/>
<protein>
    <recommendedName>
        <fullName evidence="5">MARVEL domain-containing protein</fullName>
    </recommendedName>
</protein>
<keyword evidence="2" id="KW-0812">Transmembrane</keyword>
<evidence type="ECO:0000313" key="3">
    <source>
        <dbReference type="EMBL" id="OJJ46517.1"/>
    </source>
</evidence>
<evidence type="ECO:0000256" key="2">
    <source>
        <dbReference type="SAM" id="Phobius"/>
    </source>
</evidence>
<feature type="transmembrane region" description="Helical" evidence="2">
    <location>
        <begin position="126"/>
        <end position="150"/>
    </location>
</feature>
<dbReference type="GeneID" id="34611307"/>
<accession>A0A1L9SHC1</accession>
<keyword evidence="4" id="KW-1185">Reference proteome</keyword>
<gene>
    <name evidence="3" type="ORF">ASPZODRAFT_142331</name>
</gene>
<keyword evidence="2" id="KW-0472">Membrane</keyword>
<dbReference type="PANTHER" id="PTHR42069">
    <property type="entry name" value="HYPHAL ANASTAMOSIS-8 PROTEIN"/>
    <property type="match status" value="1"/>
</dbReference>
<keyword evidence="2" id="KW-1133">Transmembrane helix</keyword>